<protein>
    <submittedName>
        <fullName evidence="2">Dihydrofolate reductase family protein</fullName>
    </submittedName>
</protein>
<dbReference type="InterPro" id="IPR002734">
    <property type="entry name" value="RibDG_C"/>
</dbReference>
<dbReference type="Gene3D" id="3.40.430.10">
    <property type="entry name" value="Dihydrofolate Reductase, subunit A"/>
    <property type="match status" value="1"/>
</dbReference>
<name>A0ABT4N3Q1_GORRU</name>
<dbReference type="InterPro" id="IPR024072">
    <property type="entry name" value="DHFR-like_dom_sf"/>
</dbReference>
<dbReference type="Pfam" id="PF01872">
    <property type="entry name" value="RibD_C"/>
    <property type="match status" value="1"/>
</dbReference>
<accession>A0ABT4N3Q1</accession>
<dbReference type="EMBL" id="JAPWIE010000016">
    <property type="protein sequence ID" value="MCZ4553925.1"/>
    <property type="molecule type" value="Genomic_DNA"/>
</dbReference>
<keyword evidence="3" id="KW-1185">Reference proteome</keyword>
<proteinExistence type="predicted"/>
<evidence type="ECO:0000313" key="3">
    <source>
        <dbReference type="Proteomes" id="UP001067235"/>
    </source>
</evidence>
<sequence length="201" mass="21119">MTDNIAQRRVVANIALTFDGRVTGAGGNQDMGWVVPHALSDGVRDFLAQVHATASTALLGRVNAEGFAAVWPPVATMADADPRDRAFAQWLNDTEKVILSSTITDIDWENSRVVDSDTAGLVVELRDNGTDGDILILASVSIIMPLLAAGLIDRLTVTLCPEILGAGRELFAGGALPGSSWTLTSSKASDSGALALIYDRA</sequence>
<dbReference type="InterPro" id="IPR050765">
    <property type="entry name" value="Riboflavin_Biosynth_HTPR"/>
</dbReference>
<gene>
    <name evidence="2" type="ORF">O4213_28315</name>
</gene>
<reference evidence="2" key="1">
    <citation type="submission" date="2022-12" db="EMBL/GenBank/DDBJ databases">
        <authorList>
            <person name="Krivoruchko A.V."/>
            <person name="Elkin A."/>
        </authorList>
    </citation>
    <scope>NUCLEOTIDE SEQUENCE</scope>
    <source>
        <strain evidence="2">IEGM 1388</strain>
    </source>
</reference>
<dbReference type="PANTHER" id="PTHR38011:SF2">
    <property type="entry name" value="BIFUNCTIONAL DEAMINASE-REDUCTASE DOMAIN PROTEIN"/>
    <property type="match status" value="1"/>
</dbReference>
<dbReference type="Proteomes" id="UP001067235">
    <property type="component" value="Unassembled WGS sequence"/>
</dbReference>
<organism evidence="2 3">
    <name type="scientific">Gordonia rubripertincta</name>
    <name type="common">Rhodococcus corallinus</name>
    <dbReference type="NCBI Taxonomy" id="36822"/>
    <lineage>
        <taxon>Bacteria</taxon>
        <taxon>Bacillati</taxon>
        <taxon>Actinomycetota</taxon>
        <taxon>Actinomycetes</taxon>
        <taxon>Mycobacteriales</taxon>
        <taxon>Gordoniaceae</taxon>
        <taxon>Gordonia</taxon>
    </lineage>
</organism>
<dbReference type="RefSeq" id="WP_301574639.1">
    <property type="nucleotide sequence ID" value="NZ_JAPWIE010000016.1"/>
</dbReference>
<feature type="domain" description="Bacterial bifunctional deaminase-reductase C-terminal" evidence="1">
    <location>
        <begin position="9"/>
        <end position="193"/>
    </location>
</feature>
<evidence type="ECO:0000259" key="1">
    <source>
        <dbReference type="Pfam" id="PF01872"/>
    </source>
</evidence>
<comment type="caution">
    <text evidence="2">The sequence shown here is derived from an EMBL/GenBank/DDBJ whole genome shotgun (WGS) entry which is preliminary data.</text>
</comment>
<evidence type="ECO:0000313" key="2">
    <source>
        <dbReference type="EMBL" id="MCZ4553925.1"/>
    </source>
</evidence>
<dbReference type="SUPFAM" id="SSF53597">
    <property type="entry name" value="Dihydrofolate reductase-like"/>
    <property type="match status" value="1"/>
</dbReference>
<dbReference type="PANTHER" id="PTHR38011">
    <property type="entry name" value="DIHYDROFOLATE REDUCTASE FAMILY PROTEIN (AFU_ORTHOLOGUE AFUA_8G06820)"/>
    <property type="match status" value="1"/>
</dbReference>